<feature type="region of interest" description="Disordered" evidence="1">
    <location>
        <begin position="288"/>
        <end position="355"/>
    </location>
</feature>
<keyword evidence="2" id="KW-0812">Transmembrane</keyword>
<proteinExistence type="predicted"/>
<evidence type="ECO:0008006" key="5">
    <source>
        <dbReference type="Google" id="ProtNLM"/>
    </source>
</evidence>
<gene>
    <name evidence="3" type="ORF">ETSY1_25010</name>
</gene>
<accession>W4LFT6</accession>
<dbReference type="Gene3D" id="2.130.10.10">
    <property type="entry name" value="YVTN repeat-like/Quinoprotein amine dehydrogenase"/>
    <property type="match status" value="1"/>
</dbReference>
<feature type="transmembrane region" description="Helical" evidence="2">
    <location>
        <begin position="12"/>
        <end position="32"/>
    </location>
</feature>
<evidence type="ECO:0000256" key="2">
    <source>
        <dbReference type="SAM" id="Phobius"/>
    </source>
</evidence>
<comment type="caution">
    <text evidence="3">The sequence shown here is derived from an EMBL/GenBank/DDBJ whole genome shotgun (WGS) entry which is preliminary data.</text>
</comment>
<dbReference type="SUPFAM" id="SSF63829">
    <property type="entry name" value="Calcium-dependent phosphotriesterase"/>
    <property type="match status" value="1"/>
</dbReference>
<organism evidence="3 4">
    <name type="scientific">Entotheonella factor</name>
    <dbReference type="NCBI Taxonomy" id="1429438"/>
    <lineage>
        <taxon>Bacteria</taxon>
        <taxon>Pseudomonadati</taxon>
        <taxon>Nitrospinota/Tectimicrobiota group</taxon>
        <taxon>Candidatus Tectimicrobiota</taxon>
        <taxon>Candidatus Entotheonellia</taxon>
        <taxon>Candidatus Entotheonellales</taxon>
        <taxon>Candidatus Entotheonellaceae</taxon>
        <taxon>Candidatus Entotheonella</taxon>
    </lineage>
</organism>
<dbReference type="InterPro" id="IPR015943">
    <property type="entry name" value="WD40/YVTN_repeat-like_dom_sf"/>
</dbReference>
<evidence type="ECO:0000313" key="4">
    <source>
        <dbReference type="Proteomes" id="UP000019141"/>
    </source>
</evidence>
<keyword evidence="2" id="KW-1133">Transmembrane helix</keyword>
<dbReference type="Proteomes" id="UP000019141">
    <property type="component" value="Unassembled WGS sequence"/>
</dbReference>
<dbReference type="HOGENOM" id="CLU_838592_0_0_7"/>
<protein>
    <recommendedName>
        <fullName evidence="5">SMP-30/Gluconolactonase/LRE-like region domain-containing protein</fullName>
    </recommendedName>
</protein>
<keyword evidence="4" id="KW-1185">Reference proteome</keyword>
<reference evidence="3 4" key="1">
    <citation type="journal article" date="2014" name="Nature">
        <title>An environmental bacterial taxon with a large and distinct metabolic repertoire.</title>
        <authorList>
            <person name="Wilson M.C."/>
            <person name="Mori T."/>
            <person name="Ruckert C."/>
            <person name="Uria A.R."/>
            <person name="Helf M.J."/>
            <person name="Takada K."/>
            <person name="Gernert C."/>
            <person name="Steffens U.A."/>
            <person name="Heycke N."/>
            <person name="Schmitt S."/>
            <person name="Rinke C."/>
            <person name="Helfrich E.J."/>
            <person name="Brachmann A.O."/>
            <person name="Gurgui C."/>
            <person name="Wakimoto T."/>
            <person name="Kracht M."/>
            <person name="Crusemann M."/>
            <person name="Hentschel U."/>
            <person name="Abe I."/>
            <person name="Matsunaga S."/>
            <person name="Kalinowski J."/>
            <person name="Takeyama H."/>
            <person name="Piel J."/>
        </authorList>
    </citation>
    <scope>NUCLEOTIDE SEQUENCE [LARGE SCALE GENOMIC DNA]</scope>
    <source>
        <strain evidence="4">TSY1</strain>
    </source>
</reference>
<keyword evidence="2" id="KW-0472">Membrane</keyword>
<name>W4LFT6_ENTF1</name>
<dbReference type="AlphaFoldDB" id="W4LFT6"/>
<evidence type="ECO:0000256" key="1">
    <source>
        <dbReference type="SAM" id="MobiDB-lite"/>
    </source>
</evidence>
<feature type="compositionally biased region" description="Acidic residues" evidence="1">
    <location>
        <begin position="302"/>
        <end position="347"/>
    </location>
</feature>
<dbReference type="EMBL" id="AZHW01000736">
    <property type="protein sequence ID" value="ETW96842.1"/>
    <property type="molecule type" value="Genomic_DNA"/>
</dbReference>
<evidence type="ECO:0000313" key="3">
    <source>
        <dbReference type="EMBL" id="ETW96842.1"/>
    </source>
</evidence>
<sequence>MSKQWCLRSSVYWTFIMTLVALMAFSSLAYAGNNGHHKKRNKNRCKNALFLIDNTRKGDGFSIVYRVKPNLRRSKAHLREFARLPYDRAHIAMGPKCRRLYAIQNGNVRLGYYDMVDKSFVDVGPLPLRAIVQAAFNRAGQLYVASMNTNKVYIIDQDESVTPTALTVHEIGKVKAPDSTTVDLNGADLVFPGDGSLYVMTRKHGNLIYEIPDEVAGLSSSRVFDGPGTQSTGLAFLPKNNRYLVYSSRDLDQIVVIDRLTGNVVNRLDMMLDGQAFDAGNGDMTVSMSKCHRRPRPRCEAPEEPPGEEPPGEEPPGEEPPGEEPPGEEPPGEEPPGEEPPGEEPPGEEPPASEG</sequence>